<sequence>MEEKMSQVSLSEDEFVELLLLARQNNKEAITQLLYYFEKDIIYLSKFIKMPNEDAIQSIKLELLELIKYDSYWCETITVRDTPGAVET</sequence>
<dbReference type="Proteomes" id="UP001199916">
    <property type="component" value="Unassembled WGS sequence"/>
</dbReference>
<gene>
    <name evidence="1" type="ORF">LQV63_03185</name>
</gene>
<evidence type="ECO:0000313" key="2">
    <source>
        <dbReference type="Proteomes" id="UP001199916"/>
    </source>
</evidence>
<evidence type="ECO:0000313" key="1">
    <source>
        <dbReference type="EMBL" id="MCE5168319.1"/>
    </source>
</evidence>
<dbReference type="EMBL" id="JAJNBZ010000002">
    <property type="protein sequence ID" value="MCE5168319.1"/>
    <property type="molecule type" value="Genomic_DNA"/>
</dbReference>
<organism evidence="1 2">
    <name type="scientific">Paenibacillus profundus</name>
    <dbReference type="NCBI Taxonomy" id="1173085"/>
    <lineage>
        <taxon>Bacteria</taxon>
        <taxon>Bacillati</taxon>
        <taxon>Bacillota</taxon>
        <taxon>Bacilli</taxon>
        <taxon>Bacillales</taxon>
        <taxon>Paenibacillaceae</taxon>
        <taxon>Paenibacillus</taxon>
    </lineage>
</organism>
<proteinExistence type="predicted"/>
<accession>A0ABS8YBS2</accession>
<protein>
    <submittedName>
        <fullName evidence="1">Helix-turn-helix domain-containing protein</fullName>
    </submittedName>
</protein>
<reference evidence="1 2" key="1">
    <citation type="submission" date="2021-11" db="EMBL/GenBank/DDBJ databases">
        <title>Draft genome sequence of Paenibacillus profundus YoMME, a new Gram-positive bacteria with exoelectrogenic properties.</title>
        <authorList>
            <person name="Hubenova Y."/>
            <person name="Hubenova E."/>
            <person name="Manasiev Y."/>
            <person name="Peykov S."/>
            <person name="Mitov M."/>
        </authorList>
    </citation>
    <scope>NUCLEOTIDE SEQUENCE [LARGE SCALE GENOMIC DNA]</scope>
    <source>
        <strain evidence="1 2">YoMME</strain>
    </source>
</reference>
<keyword evidence="2" id="KW-1185">Reference proteome</keyword>
<comment type="caution">
    <text evidence="1">The sequence shown here is derived from an EMBL/GenBank/DDBJ whole genome shotgun (WGS) entry which is preliminary data.</text>
</comment>
<dbReference type="RefSeq" id="WP_233695617.1">
    <property type="nucleotide sequence ID" value="NZ_JAJNBZ010000002.1"/>
</dbReference>
<name>A0ABS8YBS2_9BACL</name>